<evidence type="ECO:0000313" key="1">
    <source>
        <dbReference type="EMBL" id="QPJ85972.1"/>
    </source>
</evidence>
<accession>A0ACD1BEW5</accession>
<keyword evidence="2" id="KW-1185">Reference proteome</keyword>
<organism evidence="1 2">
    <name type="scientific">Candidatus Sarcina troglodytae</name>
    <dbReference type="NCBI Taxonomy" id="2726954"/>
    <lineage>
        <taxon>Bacteria</taxon>
        <taxon>Bacillati</taxon>
        <taxon>Bacillota</taxon>
        <taxon>Clostridia</taxon>
        <taxon>Eubacteriales</taxon>
        <taxon>Clostridiaceae</taxon>
        <taxon>Sarcina</taxon>
    </lineage>
</organism>
<dbReference type="EMBL" id="CP051754">
    <property type="protein sequence ID" value="QPJ85972.1"/>
    <property type="molecule type" value="Genomic_DNA"/>
</dbReference>
<proteinExistence type="predicted"/>
<reference evidence="1" key="1">
    <citation type="submission" date="2020-04" db="EMBL/GenBank/DDBJ databases">
        <title>A novel bacterium ('Candidatus Sarcina troglodytae' sp. nov.) linked to a protracted, uniformly lethal epizootic among sanctuary western chimpanzees (Pan troglodytes verus) in Sierra Leone.</title>
        <authorList>
            <person name="Owens L.A."/>
            <person name="Colitti B."/>
            <person name="Hirji I."/>
            <person name="Pizaro A."/>
            <person name="Jaffe J.E."/>
            <person name="Moittie S."/>
            <person name="Bishop-Lilly K.A."/>
            <person name="Estrella L.A."/>
            <person name="Voegtly L.J."/>
            <person name="Kuhn J.H."/>
            <person name="Suen G."/>
            <person name="Deblois C.L."/>
            <person name="Dunn C."/>
            <person name="Juan-Salles C."/>
            <person name="Goldberg T.L."/>
        </authorList>
    </citation>
    <scope>NUCLEOTIDE SEQUENCE</scope>
    <source>
        <strain evidence="1">JB2</strain>
    </source>
</reference>
<evidence type="ECO:0000313" key="2">
    <source>
        <dbReference type="Proteomes" id="UP000594603"/>
    </source>
</evidence>
<gene>
    <name evidence="1" type="primary">modA</name>
    <name evidence="1" type="ORF">HH195_08520</name>
</gene>
<sequence length="271" mass="29308">MDLKAKKITTMFLFGLVLTATVLTGCSTASVKEESLDNTEKKEVVVAAAASLKEATTDIESVFEEKHKNIDLVFTYGGSGSLQQQIEQGSPTDVFISAGAKQMDALESKGLLLDSTKMDLLTNKVVLITPKDKADLTSFEDLNSNKVSQIGFGEPSTVPVGQYTEQILNSIGILDSVKNSGKVVYAKDVKEVLTWVETGNVDAGVVYETDAKGSSNVNIVCEAPENSHDPIVYPVAVIKDSKNPEEAKEFINFLNSDESKDIFKSYGFTTK</sequence>
<dbReference type="Proteomes" id="UP000594603">
    <property type="component" value="Chromosome"/>
</dbReference>
<name>A0ACD1BEW5_9CLOT</name>
<protein>
    <submittedName>
        <fullName evidence="1">Molybdate ABC transporter substrate-binding protein</fullName>
    </submittedName>
</protein>